<evidence type="ECO:0000313" key="2">
    <source>
        <dbReference type="Proteomes" id="UP000051010"/>
    </source>
</evidence>
<dbReference type="AlphaFoldDB" id="A0A0R1YDL3"/>
<proteinExistence type="predicted"/>
<dbReference type="Proteomes" id="UP000051010">
    <property type="component" value="Unassembled WGS sequence"/>
</dbReference>
<dbReference type="PATRIC" id="fig|1423786.4.peg.3123"/>
<reference evidence="1 2" key="1">
    <citation type="journal article" date="2015" name="Genome Announc.">
        <title>Expanding the biotechnology potential of lactobacilli through comparative genomics of 213 strains and associated genera.</title>
        <authorList>
            <person name="Sun Z."/>
            <person name="Harris H.M."/>
            <person name="McCann A."/>
            <person name="Guo C."/>
            <person name="Argimon S."/>
            <person name="Zhang W."/>
            <person name="Yang X."/>
            <person name="Jeffery I.B."/>
            <person name="Cooney J.C."/>
            <person name="Kagawa T.F."/>
            <person name="Liu W."/>
            <person name="Song Y."/>
            <person name="Salvetti E."/>
            <person name="Wrobel A."/>
            <person name="Rasinkangas P."/>
            <person name="Parkhill J."/>
            <person name="Rea M.C."/>
            <person name="O'Sullivan O."/>
            <person name="Ritari J."/>
            <person name="Douillard F.P."/>
            <person name="Paul Ross R."/>
            <person name="Yang R."/>
            <person name="Briner A.E."/>
            <person name="Felis G.E."/>
            <person name="de Vos W.M."/>
            <person name="Barrangou R."/>
            <person name="Klaenhammer T.R."/>
            <person name="Caufield P.W."/>
            <person name="Cui Y."/>
            <person name="Zhang H."/>
            <person name="O'Toole P.W."/>
        </authorList>
    </citation>
    <scope>NUCLEOTIDE SEQUENCE [LARGE SCALE GENOMIC DNA]</scope>
    <source>
        <strain evidence="1 2">DSM 18390</strain>
    </source>
</reference>
<dbReference type="RefSeq" id="WP_054736213.1">
    <property type="nucleotide sequence ID" value="NZ_AZFZ01000092.1"/>
</dbReference>
<protein>
    <submittedName>
        <fullName evidence="1">Uncharacterized protein</fullName>
    </submittedName>
</protein>
<name>A0A0R1YDL3_9LACO</name>
<accession>A0A0R1YDL3</accession>
<organism evidence="1 2">
    <name type="scientific">Lentilactobacillus parafarraginis DSM 18390 = JCM 14109</name>
    <dbReference type="NCBI Taxonomy" id="1423786"/>
    <lineage>
        <taxon>Bacteria</taxon>
        <taxon>Bacillati</taxon>
        <taxon>Bacillota</taxon>
        <taxon>Bacilli</taxon>
        <taxon>Lactobacillales</taxon>
        <taxon>Lactobacillaceae</taxon>
        <taxon>Lentilactobacillus</taxon>
    </lineage>
</organism>
<dbReference type="NCBIfam" id="NF040910">
    <property type="entry name" value="CD1375_fam"/>
    <property type="match status" value="1"/>
</dbReference>
<evidence type="ECO:0000313" key="1">
    <source>
        <dbReference type="EMBL" id="KRM40101.1"/>
    </source>
</evidence>
<comment type="caution">
    <text evidence="1">The sequence shown here is derived from an EMBL/GenBank/DDBJ whole genome shotgun (WGS) entry which is preliminary data.</text>
</comment>
<sequence length="78" mass="8328">MLDKKYCTASILFAANVVDGGRTIDEVPAPFKTDVQALLKTDESAQTTSVKQIVPVTSVDTAKQIVVVKSTDTLTKEG</sequence>
<dbReference type="EMBL" id="AZFZ01000092">
    <property type="protein sequence ID" value="KRM40101.1"/>
    <property type="molecule type" value="Genomic_DNA"/>
</dbReference>
<dbReference type="InterPro" id="IPR047907">
    <property type="entry name" value="CD1375-like"/>
</dbReference>
<gene>
    <name evidence="1" type="ORF">FD47_GL002970</name>
</gene>